<dbReference type="Proteomes" id="UP000324800">
    <property type="component" value="Unassembled WGS sequence"/>
</dbReference>
<dbReference type="EMBL" id="SNRW01015175">
    <property type="protein sequence ID" value="KAA6370664.1"/>
    <property type="molecule type" value="Genomic_DNA"/>
</dbReference>
<evidence type="ECO:0000313" key="2">
    <source>
        <dbReference type="Proteomes" id="UP000324800"/>
    </source>
</evidence>
<comment type="caution">
    <text evidence="1">The sequence shown here is derived from an EMBL/GenBank/DDBJ whole genome shotgun (WGS) entry which is preliminary data.</text>
</comment>
<name>A0A5J4UKC2_9EUKA</name>
<evidence type="ECO:0000313" key="1">
    <source>
        <dbReference type="EMBL" id="KAA6370664.1"/>
    </source>
</evidence>
<sequence length="96" mass="10868">MRSFTVKLRFSESLDFTIIFASRGGGFISRPSDSMTISITLLIAEDFELQGEFVRFIIFSQKKNPEIWYFVDLALIPKSKLLVIKAGVNIARLYGG</sequence>
<dbReference type="AlphaFoldDB" id="A0A5J4UKC2"/>
<accession>A0A5J4UKC2</accession>
<gene>
    <name evidence="1" type="ORF">EZS28_033809</name>
</gene>
<protein>
    <submittedName>
        <fullName evidence="1">Uncharacterized protein</fullName>
    </submittedName>
</protein>
<organism evidence="1 2">
    <name type="scientific">Streblomastix strix</name>
    <dbReference type="NCBI Taxonomy" id="222440"/>
    <lineage>
        <taxon>Eukaryota</taxon>
        <taxon>Metamonada</taxon>
        <taxon>Preaxostyla</taxon>
        <taxon>Oxymonadida</taxon>
        <taxon>Streblomastigidae</taxon>
        <taxon>Streblomastix</taxon>
    </lineage>
</organism>
<reference evidence="1 2" key="1">
    <citation type="submission" date="2019-03" db="EMBL/GenBank/DDBJ databases">
        <title>Single cell metagenomics reveals metabolic interactions within the superorganism composed of flagellate Streblomastix strix and complex community of Bacteroidetes bacteria on its surface.</title>
        <authorList>
            <person name="Treitli S.C."/>
            <person name="Kolisko M."/>
            <person name="Husnik F."/>
            <person name="Keeling P."/>
            <person name="Hampl V."/>
        </authorList>
    </citation>
    <scope>NUCLEOTIDE SEQUENCE [LARGE SCALE GENOMIC DNA]</scope>
    <source>
        <strain evidence="1">ST1C</strain>
    </source>
</reference>
<proteinExistence type="predicted"/>